<dbReference type="Gene3D" id="3.40.309.10">
    <property type="entry name" value="Aldehyde Dehydrogenase, Chain A, domain 2"/>
    <property type="match status" value="1"/>
</dbReference>
<dbReference type="SUPFAM" id="SSF53720">
    <property type="entry name" value="ALDH-like"/>
    <property type="match status" value="1"/>
</dbReference>
<evidence type="ECO:0000256" key="5">
    <source>
        <dbReference type="PIRSR" id="PIRSR036492-1"/>
    </source>
</evidence>
<evidence type="ECO:0000256" key="3">
    <source>
        <dbReference type="ARBA" id="ARBA00023027"/>
    </source>
</evidence>
<dbReference type="PANTHER" id="PTHR43570:SF20">
    <property type="entry name" value="ALDEHYDE DEHYDROGENASE ALDX-RELATED"/>
    <property type="match status" value="1"/>
</dbReference>
<evidence type="ECO:0000256" key="6">
    <source>
        <dbReference type="PROSITE-ProRule" id="PRU10007"/>
    </source>
</evidence>
<evidence type="ECO:0000256" key="4">
    <source>
        <dbReference type="PIRNR" id="PIRNR036492"/>
    </source>
</evidence>
<feature type="active site" evidence="5 6">
    <location>
        <position position="209"/>
    </location>
</feature>
<evidence type="ECO:0000256" key="1">
    <source>
        <dbReference type="ARBA" id="ARBA00009986"/>
    </source>
</evidence>
<dbReference type="PROSITE" id="PS00070">
    <property type="entry name" value="ALDEHYDE_DEHYDR_CYS"/>
    <property type="match status" value="1"/>
</dbReference>
<feature type="domain" description="Aldehyde dehydrogenase" evidence="8">
    <location>
        <begin position="14"/>
        <end position="427"/>
    </location>
</feature>
<reference evidence="9 10" key="1">
    <citation type="submission" date="2017-06" db="EMBL/GenBank/DDBJ databases">
        <authorList>
            <person name="Kim H.J."/>
            <person name="Triplett B.A."/>
        </authorList>
    </citation>
    <scope>NUCLEOTIDE SEQUENCE [LARGE SCALE GENOMIC DNA]</scope>
    <source>
        <strain evidence="9 10">DSM 44715</strain>
    </source>
</reference>
<dbReference type="EMBL" id="FZOR01000005">
    <property type="protein sequence ID" value="SNS48300.1"/>
    <property type="molecule type" value="Genomic_DNA"/>
</dbReference>
<gene>
    <name evidence="9" type="ORF">SAMN05443665_10057</name>
</gene>
<proteinExistence type="inferred from homology"/>
<keyword evidence="10" id="KW-1185">Reference proteome</keyword>
<dbReference type="RefSeq" id="WP_089325113.1">
    <property type="nucleotide sequence ID" value="NZ_FZOR01000005.1"/>
</dbReference>
<dbReference type="InterPro" id="IPR029510">
    <property type="entry name" value="Ald_DH_CS_GLU"/>
</dbReference>
<dbReference type="InterPro" id="IPR016161">
    <property type="entry name" value="Ald_DH/histidinol_DH"/>
</dbReference>
<comment type="similarity">
    <text evidence="1 4 7">Belongs to the aldehyde dehydrogenase family.</text>
</comment>
<dbReference type="AlphaFoldDB" id="A0A239EU60"/>
<evidence type="ECO:0000313" key="9">
    <source>
        <dbReference type="EMBL" id="SNS48300.1"/>
    </source>
</evidence>
<name>A0A239EU60_9ACTN</name>
<evidence type="ECO:0000259" key="8">
    <source>
        <dbReference type="Pfam" id="PF00171"/>
    </source>
</evidence>
<dbReference type="GO" id="GO:0005737">
    <property type="term" value="C:cytoplasm"/>
    <property type="evidence" value="ECO:0007669"/>
    <property type="project" value="TreeGrafter"/>
</dbReference>
<dbReference type="OrthoDB" id="3802174at2"/>
<dbReference type="GO" id="GO:0006081">
    <property type="term" value="P:aldehyde metabolic process"/>
    <property type="evidence" value="ECO:0007669"/>
    <property type="project" value="InterPro"/>
</dbReference>
<feature type="active site" evidence="5">
    <location>
        <position position="241"/>
    </location>
</feature>
<dbReference type="InterPro" id="IPR016162">
    <property type="entry name" value="Ald_DH_N"/>
</dbReference>
<sequence length="449" mass="48129">MADLRALFDAQRRAARTPTLDERREHLGRLAAMVMLARPRIEQAMAEDFAVHPEQLTALTEVFGVAGQAAYAAEQLPAWTAPQRRHVDPAFFGGATAAIEYQPKGVLGVISPWNFPFLLSLGPLADMLAAGNRVIIKPSELAPTCADLLRELVDETFDPDHVTVVCGGLDLAKEFPTLPWDHLLYTGNSAVGREVAMAAARNLTPLTLELGGKNPAIVHTVDAETVAQIIGNKAVKSGQVCIAPDYCLVPAARLTDFIDLARAHVSAGYSASPDCTGIITDRHLDRLLAMLDEAKAGGHEIITLEPGAAPDRATRRIPLTLVIDPDDDLQIMREEIFGPILPVKTYTRLDNAIAYVNGGDRPLALYVFTPDEAVARHVLNNTISGGACVNTCAVQGVLPSLGFGGTGTSGYGLHRGIEGFREFSNQRGVVTRGEGDAIDTFFPPYTGLP</sequence>
<dbReference type="InterPro" id="IPR012394">
    <property type="entry name" value="Aldehyde_DH_NAD(P)"/>
</dbReference>
<evidence type="ECO:0000313" key="10">
    <source>
        <dbReference type="Proteomes" id="UP000198318"/>
    </source>
</evidence>
<dbReference type="InterPro" id="IPR015590">
    <property type="entry name" value="Aldehyde_DH_dom"/>
</dbReference>
<evidence type="ECO:0000256" key="7">
    <source>
        <dbReference type="RuleBase" id="RU003345"/>
    </source>
</evidence>
<protein>
    <recommendedName>
        <fullName evidence="4">Aldehyde dehydrogenase</fullName>
    </recommendedName>
</protein>
<dbReference type="Gene3D" id="3.40.605.10">
    <property type="entry name" value="Aldehyde Dehydrogenase, Chain A, domain 1"/>
    <property type="match status" value="1"/>
</dbReference>
<keyword evidence="2 4" id="KW-0560">Oxidoreductase</keyword>
<dbReference type="InterPro" id="IPR016163">
    <property type="entry name" value="Ald_DH_C"/>
</dbReference>
<dbReference type="PIRSF" id="PIRSF036492">
    <property type="entry name" value="ALDH"/>
    <property type="match status" value="1"/>
</dbReference>
<dbReference type="PROSITE" id="PS00687">
    <property type="entry name" value="ALDEHYDE_DEHYDR_GLU"/>
    <property type="match status" value="1"/>
</dbReference>
<dbReference type="Pfam" id="PF00171">
    <property type="entry name" value="Aldedh"/>
    <property type="match status" value="1"/>
</dbReference>
<dbReference type="InterPro" id="IPR016160">
    <property type="entry name" value="Ald_DH_CS_CYS"/>
</dbReference>
<evidence type="ECO:0000256" key="2">
    <source>
        <dbReference type="ARBA" id="ARBA00023002"/>
    </source>
</evidence>
<dbReference type="GO" id="GO:0004029">
    <property type="term" value="F:aldehyde dehydrogenase (NAD+) activity"/>
    <property type="evidence" value="ECO:0007669"/>
    <property type="project" value="TreeGrafter"/>
</dbReference>
<keyword evidence="3" id="KW-0520">NAD</keyword>
<accession>A0A239EU60</accession>
<dbReference type="Proteomes" id="UP000198318">
    <property type="component" value="Unassembled WGS sequence"/>
</dbReference>
<dbReference type="PANTHER" id="PTHR43570">
    <property type="entry name" value="ALDEHYDE DEHYDROGENASE"/>
    <property type="match status" value="1"/>
</dbReference>
<organism evidence="9 10">
    <name type="scientific">Actinomadura meyerae</name>
    <dbReference type="NCBI Taxonomy" id="240840"/>
    <lineage>
        <taxon>Bacteria</taxon>
        <taxon>Bacillati</taxon>
        <taxon>Actinomycetota</taxon>
        <taxon>Actinomycetes</taxon>
        <taxon>Streptosporangiales</taxon>
        <taxon>Thermomonosporaceae</taxon>
        <taxon>Actinomadura</taxon>
    </lineage>
</organism>